<feature type="domain" description="TraC-like" evidence="2">
    <location>
        <begin position="24"/>
        <end position="129"/>
    </location>
</feature>
<dbReference type="OrthoDB" id="2858378at2"/>
<name>A0A4V2UV88_9BACL</name>
<dbReference type="RefSeq" id="WP_131924227.1">
    <property type="nucleotide sequence ID" value="NZ_SMAG01000003.1"/>
</dbReference>
<feature type="coiled-coil region" evidence="1">
    <location>
        <begin position="136"/>
        <end position="163"/>
    </location>
</feature>
<sequence length="225" mass="27017">MSKKQQTPEKTVQDLIPVHSIYDSMIETTDQRLIKVLSVTAINTHLMSYQEEKEVLESYENFLRSLKKPIQIARVSEPINLKSYIVTLTKRLKKTENPHKRRMLKSYIAYSQELQKDRDMIKRNRYVVIDESFTNKSSKEKAIAELRRRVDDLRLNLEDMLYRQKLEVHELNDMELQKYLHMFFDYENSQLYQIDDPKEYAYVIGQRNLLTTAENIKKKEDEYLL</sequence>
<proteinExistence type="predicted"/>
<gene>
    <name evidence="3" type="ORF">EDD58_103270</name>
</gene>
<evidence type="ECO:0000313" key="4">
    <source>
        <dbReference type="Proteomes" id="UP000294937"/>
    </source>
</evidence>
<organism evidence="3 4">
    <name type="scientific">Hazenella coriacea</name>
    <dbReference type="NCBI Taxonomy" id="1179467"/>
    <lineage>
        <taxon>Bacteria</taxon>
        <taxon>Bacillati</taxon>
        <taxon>Bacillota</taxon>
        <taxon>Bacilli</taxon>
        <taxon>Bacillales</taxon>
        <taxon>Thermoactinomycetaceae</taxon>
        <taxon>Hazenella</taxon>
    </lineage>
</organism>
<comment type="caution">
    <text evidence="3">The sequence shown here is derived from an EMBL/GenBank/DDBJ whole genome shotgun (WGS) entry which is preliminary data.</text>
</comment>
<dbReference type="EMBL" id="SMAG01000003">
    <property type="protein sequence ID" value="TCS94847.1"/>
    <property type="molecule type" value="Genomic_DNA"/>
</dbReference>
<protein>
    <recommendedName>
        <fullName evidence="2">TraC-like domain-containing protein</fullName>
    </recommendedName>
</protein>
<keyword evidence="4" id="KW-1185">Reference proteome</keyword>
<evidence type="ECO:0000313" key="3">
    <source>
        <dbReference type="EMBL" id="TCS94847.1"/>
    </source>
</evidence>
<dbReference type="Proteomes" id="UP000294937">
    <property type="component" value="Unassembled WGS sequence"/>
</dbReference>
<evidence type="ECO:0000259" key="2">
    <source>
        <dbReference type="Pfam" id="PF26593"/>
    </source>
</evidence>
<dbReference type="AlphaFoldDB" id="A0A4V2UV88"/>
<reference evidence="3 4" key="1">
    <citation type="submission" date="2019-03" db="EMBL/GenBank/DDBJ databases">
        <title>Genomic Encyclopedia of Type Strains, Phase IV (KMG-IV): sequencing the most valuable type-strain genomes for metagenomic binning, comparative biology and taxonomic classification.</title>
        <authorList>
            <person name="Goeker M."/>
        </authorList>
    </citation>
    <scope>NUCLEOTIDE SEQUENCE [LARGE SCALE GENOMIC DNA]</scope>
    <source>
        <strain evidence="3 4">DSM 45707</strain>
    </source>
</reference>
<accession>A0A4V2UV88</accession>
<evidence type="ECO:0000256" key="1">
    <source>
        <dbReference type="SAM" id="Coils"/>
    </source>
</evidence>
<keyword evidence="1" id="KW-0175">Coiled coil</keyword>
<dbReference type="InterPro" id="IPR058596">
    <property type="entry name" value="TraC-like_dom"/>
</dbReference>
<dbReference type="Pfam" id="PF26593">
    <property type="entry name" value="TraC-like"/>
    <property type="match status" value="1"/>
</dbReference>